<evidence type="ECO:0000259" key="8">
    <source>
        <dbReference type="Pfam" id="PF10411"/>
    </source>
</evidence>
<dbReference type="PATRIC" id="fig|716541.4.peg.257"/>
<evidence type="ECO:0000256" key="1">
    <source>
        <dbReference type="ARBA" id="ARBA00004418"/>
    </source>
</evidence>
<feature type="domain" description="Thioredoxin-like fold" evidence="9">
    <location>
        <begin position="129"/>
        <end position="258"/>
    </location>
</feature>
<organism evidence="10 11">
    <name type="scientific">Enterobacter cloacae subsp. cloacae (strain ATCC 13047 / DSM 30054 / NBRC 13535 / NCTC 10005 / WDCM 00083 / NCDC 279-56)</name>
    <dbReference type="NCBI Taxonomy" id="716541"/>
    <lineage>
        <taxon>Bacteria</taxon>
        <taxon>Pseudomonadati</taxon>
        <taxon>Pseudomonadota</taxon>
        <taxon>Gammaproteobacteria</taxon>
        <taxon>Enterobacterales</taxon>
        <taxon>Enterobacteriaceae</taxon>
        <taxon>Enterobacter</taxon>
        <taxon>Enterobacter cloacae complex</taxon>
    </lineage>
</organism>
<dbReference type="KEGG" id="enc:ECL_B061"/>
<dbReference type="EnsemblBacteria" id="ADF65023">
    <property type="protein sequence ID" value="ADF65023"/>
    <property type="gene ID" value="ECL_B061"/>
</dbReference>
<dbReference type="SUPFAM" id="SSF54423">
    <property type="entry name" value="DsbC/DsbG N-terminal domain-like"/>
    <property type="match status" value="1"/>
</dbReference>
<dbReference type="CDD" id="cd03020">
    <property type="entry name" value="DsbA_DsbC_DsbG"/>
    <property type="match status" value="1"/>
</dbReference>
<dbReference type="Gene3D" id="3.10.450.70">
    <property type="entry name" value="Disulphide bond isomerase, DsbC/G, N-terminal"/>
    <property type="match status" value="1"/>
</dbReference>
<comment type="function">
    <text evidence="7">Required for disulfide bond formation in some periplasmic proteins. Acts by transferring its disulfide bond to other proteins and is reduced in the process.</text>
</comment>
<evidence type="ECO:0000256" key="3">
    <source>
        <dbReference type="ARBA" id="ARBA00022729"/>
    </source>
</evidence>
<comment type="subcellular location">
    <subcellularLocation>
        <location evidence="1 7">Periplasm</location>
    </subcellularLocation>
</comment>
<dbReference type="GO" id="GO:0042597">
    <property type="term" value="C:periplasmic space"/>
    <property type="evidence" value="ECO:0007669"/>
    <property type="project" value="UniProtKB-SubCell"/>
</dbReference>
<protein>
    <recommendedName>
        <fullName evidence="7">Thiol:disulfide interchange protein</fullName>
    </recommendedName>
</protein>
<evidence type="ECO:0000256" key="7">
    <source>
        <dbReference type="RuleBase" id="RU364038"/>
    </source>
</evidence>
<keyword evidence="11" id="KW-1185">Reference proteome</keyword>
<sequence length="288" mass="31204">MNFKKAVVAIAIVLGMTSQIAHAQNATDKPVADSSSMKAAQDQLAASFNGMSITGFGESPVKGIYEVKTGSNILYFHPGEDGKKGVLIFGEMYDSSGVNLTEQSKMNGLTDTLKGLPLDSAITIGPKDAPVYYEFTDPDCPYCHAYDEWIKTYSKDHPVQRKLIFMVNPGHPLARAKIEHVICSDDKDAAVRYVYSSELPHNPDGADAMQMAKQKALKTCKEADAVIEQHAKILQAVGVNGTPSFLFNVDTKPNLIVGFNQQKIAAAITELEKPAVTKLEKPSAKPAK</sequence>
<reference evidence="10 11" key="1">
    <citation type="journal article" date="2010" name="J. Bacteriol.">
        <title>Complete genome sequence of Enterobacter cloacae subsp. cloacae type strain ATCC 13047.</title>
        <authorList>
            <person name="Ren Y."/>
            <person name="Ren Y."/>
            <person name="Zhou Z."/>
            <person name="Guo X."/>
            <person name="Li Y."/>
            <person name="Feng L."/>
            <person name="Wang L."/>
        </authorList>
    </citation>
    <scope>NUCLEOTIDE SEQUENCE [LARGE SCALE GENOMIC DNA]</scope>
    <source>
        <strain evidence="11">ATCC 13047 / DSM 30054 / NBRC 13535 / NCTC 10005 / WDCM 00083 / NCDC 279-56</strain>
        <plasmid evidence="10">pECL_B</plasmid>
    </source>
</reference>
<dbReference type="PANTHER" id="PTHR35272:SF3">
    <property type="entry name" value="THIOL:DISULFIDE INTERCHANGE PROTEIN DSBC"/>
    <property type="match status" value="1"/>
</dbReference>
<dbReference type="InterPro" id="IPR018950">
    <property type="entry name" value="DiS-bond_isomerase_DsbC/G_N"/>
</dbReference>
<dbReference type="OrthoDB" id="9780340at2"/>
<dbReference type="InterPro" id="IPR033954">
    <property type="entry name" value="DiS-bond_Isoase_DsbC/G"/>
</dbReference>
<dbReference type="RefSeq" id="WP_013087331.1">
    <property type="nucleotide sequence ID" value="NC_014108.1"/>
</dbReference>
<accession>A0A0H3CV23</accession>
<dbReference type="AlphaFoldDB" id="A0A0H3CV23"/>
<keyword evidence="3 7" id="KW-0732">Signal</keyword>
<evidence type="ECO:0000256" key="4">
    <source>
        <dbReference type="ARBA" id="ARBA00022764"/>
    </source>
</evidence>
<feature type="domain" description="Disulphide bond isomerase DsbC/G N-terminal" evidence="8">
    <location>
        <begin position="38"/>
        <end position="102"/>
    </location>
</feature>
<dbReference type="SUPFAM" id="SSF52833">
    <property type="entry name" value="Thioredoxin-like"/>
    <property type="match status" value="1"/>
</dbReference>
<keyword evidence="5" id="KW-1015">Disulfide bond</keyword>
<dbReference type="InterPro" id="IPR051470">
    <property type="entry name" value="Thiol:disulfide_interchange"/>
</dbReference>
<comment type="similarity">
    <text evidence="2 7">Belongs to the thioredoxin family. DsbC subfamily.</text>
</comment>
<proteinExistence type="inferred from homology"/>
<evidence type="ECO:0000256" key="2">
    <source>
        <dbReference type="ARBA" id="ARBA00009813"/>
    </source>
</evidence>
<dbReference type="EMBL" id="CP001920">
    <property type="protein sequence ID" value="ADF65023.1"/>
    <property type="molecule type" value="Genomic_DNA"/>
</dbReference>
<dbReference type="Proteomes" id="UP000002363">
    <property type="component" value="Plasmid pECL_B"/>
</dbReference>
<feature type="chain" id="PRO_5010005849" description="Thiol:disulfide interchange protein" evidence="7">
    <location>
        <begin position="24"/>
        <end position="288"/>
    </location>
</feature>
<evidence type="ECO:0000256" key="5">
    <source>
        <dbReference type="ARBA" id="ARBA00023157"/>
    </source>
</evidence>
<evidence type="ECO:0000259" key="9">
    <source>
        <dbReference type="Pfam" id="PF13098"/>
    </source>
</evidence>
<geneLocation type="plasmid" evidence="10 11">
    <name>pECL_B</name>
</geneLocation>
<dbReference type="PANTHER" id="PTHR35272">
    <property type="entry name" value="THIOL:DISULFIDE INTERCHANGE PROTEIN DSBC-RELATED"/>
    <property type="match status" value="1"/>
</dbReference>
<keyword evidence="10" id="KW-0614">Plasmid</keyword>
<evidence type="ECO:0000256" key="6">
    <source>
        <dbReference type="ARBA" id="ARBA00023284"/>
    </source>
</evidence>
<dbReference type="Pfam" id="PF10411">
    <property type="entry name" value="DsbC_N"/>
    <property type="match status" value="1"/>
</dbReference>
<feature type="signal peptide" evidence="7">
    <location>
        <begin position="1"/>
        <end position="23"/>
    </location>
</feature>
<gene>
    <name evidence="10" type="ordered locus">ECL_B061</name>
</gene>
<dbReference type="Gene3D" id="3.40.30.10">
    <property type="entry name" value="Glutaredoxin"/>
    <property type="match status" value="1"/>
</dbReference>
<evidence type="ECO:0000313" key="10">
    <source>
        <dbReference type="EMBL" id="ADF65023.1"/>
    </source>
</evidence>
<name>A0A0H3CV23_ENTCC</name>
<keyword evidence="6 7" id="KW-0676">Redox-active center</keyword>
<dbReference type="InterPro" id="IPR009094">
    <property type="entry name" value="DiS-bond_isomerase_DsbC/G_N_sf"/>
</dbReference>
<dbReference type="Pfam" id="PF13098">
    <property type="entry name" value="Thioredoxin_2"/>
    <property type="match status" value="1"/>
</dbReference>
<keyword evidence="4 7" id="KW-0574">Periplasm</keyword>
<dbReference type="HOGENOM" id="CLU_083593_1_1_6"/>
<dbReference type="InterPro" id="IPR036249">
    <property type="entry name" value="Thioredoxin-like_sf"/>
</dbReference>
<dbReference type="InterPro" id="IPR012336">
    <property type="entry name" value="Thioredoxin-like_fold"/>
</dbReference>
<evidence type="ECO:0000313" key="11">
    <source>
        <dbReference type="Proteomes" id="UP000002363"/>
    </source>
</evidence>